<dbReference type="SUPFAM" id="SSF49899">
    <property type="entry name" value="Concanavalin A-like lectins/glucanases"/>
    <property type="match status" value="2"/>
</dbReference>
<dbReference type="Gene3D" id="2.60.120.200">
    <property type="match status" value="2"/>
</dbReference>
<dbReference type="GO" id="GO:0001849">
    <property type="term" value="F:complement component C1q complex binding"/>
    <property type="evidence" value="ECO:0007669"/>
    <property type="project" value="TreeGrafter"/>
</dbReference>
<keyword evidence="2" id="KW-0812">Transmembrane</keyword>
<dbReference type="PANTHER" id="PTHR46943:SF1">
    <property type="entry name" value="PENTRAXIN-RELATED PROTEIN PTX3"/>
    <property type="match status" value="1"/>
</dbReference>
<evidence type="ECO:0000256" key="2">
    <source>
        <dbReference type="SAM" id="Phobius"/>
    </source>
</evidence>
<dbReference type="GO" id="GO:0045087">
    <property type="term" value="P:innate immune response"/>
    <property type="evidence" value="ECO:0007669"/>
    <property type="project" value="TreeGrafter"/>
</dbReference>
<evidence type="ECO:0000313" key="5">
    <source>
        <dbReference type="Proteomes" id="UP000663882"/>
    </source>
</evidence>
<protein>
    <recommendedName>
        <fullName evidence="3">Pentraxin (PTX) domain-containing protein</fullName>
    </recommendedName>
</protein>
<dbReference type="Pfam" id="PF13385">
    <property type="entry name" value="Laminin_G_3"/>
    <property type="match status" value="2"/>
</dbReference>
<evidence type="ECO:0000256" key="1">
    <source>
        <dbReference type="PROSITE-ProRule" id="PRU01172"/>
    </source>
</evidence>
<name>A0A814SRN6_9BILA</name>
<dbReference type="InterPro" id="IPR042837">
    <property type="entry name" value="PTX3"/>
</dbReference>
<feature type="transmembrane region" description="Helical" evidence="2">
    <location>
        <begin position="184"/>
        <end position="210"/>
    </location>
</feature>
<accession>A0A814SRN6</accession>
<dbReference type="GO" id="GO:0005615">
    <property type="term" value="C:extracellular space"/>
    <property type="evidence" value="ECO:0007669"/>
    <property type="project" value="TreeGrafter"/>
</dbReference>
<dbReference type="OrthoDB" id="536211at2759"/>
<keyword evidence="2" id="KW-1133">Transmembrane helix</keyword>
<comment type="caution">
    <text evidence="1">Lacks conserved residue(s) required for the propagation of feature annotation.</text>
</comment>
<dbReference type="Proteomes" id="UP000663882">
    <property type="component" value="Unassembled WGS sequence"/>
</dbReference>
<dbReference type="PANTHER" id="PTHR46943">
    <property type="entry name" value="PENTRAXIN-RELATED PROTEIN PTX3"/>
    <property type="match status" value="1"/>
</dbReference>
<evidence type="ECO:0000313" key="4">
    <source>
        <dbReference type="EMBL" id="CAF1151906.1"/>
    </source>
</evidence>
<feature type="domain" description="Pentraxin (PTX)" evidence="3">
    <location>
        <begin position="487"/>
        <end position="676"/>
    </location>
</feature>
<dbReference type="EMBL" id="CAJNOO010001432">
    <property type="protein sequence ID" value="CAF1151906.1"/>
    <property type="molecule type" value="Genomic_DNA"/>
</dbReference>
<gene>
    <name evidence="4" type="ORF">RFH988_LOCUS21963</name>
</gene>
<keyword evidence="2" id="KW-0472">Membrane</keyword>
<dbReference type="PROSITE" id="PS51828">
    <property type="entry name" value="PTX_2"/>
    <property type="match status" value="1"/>
</dbReference>
<reference evidence="4" key="1">
    <citation type="submission" date="2021-02" db="EMBL/GenBank/DDBJ databases">
        <authorList>
            <person name="Nowell W R."/>
        </authorList>
    </citation>
    <scope>NUCLEOTIDE SEQUENCE</scope>
</reference>
<organism evidence="4 5">
    <name type="scientific">Rotaria sordida</name>
    <dbReference type="NCBI Taxonomy" id="392033"/>
    <lineage>
        <taxon>Eukaryota</taxon>
        <taxon>Metazoa</taxon>
        <taxon>Spiralia</taxon>
        <taxon>Gnathifera</taxon>
        <taxon>Rotifera</taxon>
        <taxon>Eurotatoria</taxon>
        <taxon>Bdelloidea</taxon>
        <taxon>Philodinida</taxon>
        <taxon>Philodinidae</taxon>
        <taxon>Rotaria</taxon>
    </lineage>
</organism>
<comment type="caution">
    <text evidence="4">The sequence shown here is derived from an EMBL/GenBank/DDBJ whole genome shotgun (WGS) entry which is preliminary data.</text>
</comment>
<dbReference type="InterPro" id="IPR013320">
    <property type="entry name" value="ConA-like_dom_sf"/>
</dbReference>
<dbReference type="InterPro" id="IPR001759">
    <property type="entry name" value="PTX_dom"/>
</dbReference>
<sequence length="676" mass="73513">MIYFLLIRIDHFTITAGVARSACQISNDASLIVYYPFDTIGTYNNYSVNLCNGYASGTTIISSGRVNQAISFTSRTTIAFLQLPRNLVRPFDNNEPYNTTPNTNTTVPDSLRSISPECISMQQPTLRNSGYITDKLKTDKLSSFDSTKSPLFSTDNKSNLTTQTTNFGHRFINWFNLLTFKQKILFGLIVATIIISILAVAIIPPIYVFVIRRTHSESSSTNTTVSSCSSSTCIGQETSYRSSIVTALYPFDGNTNDQSSYYTGTAFGTPTPSYSTVAYVSQSIILSPTSQQYVLIPNINLSKQSFTLQTWLRPGTINTSTDFGIFSQCDSNSICMSLSLRNGRFVLSFDSMNSNNITLTGSSLVTSNEWVHVTVVYDATLYQQQIYVDGQIDALSNGIVNSYQGVSLSSTIIGRSSSLAYGTAYFQGRIDHFTITAGVARNACQISNDASLIVYYPFDTTGTYNDYSVNLCNGYASGTTIISSGHVNQAISFTSSTSYFESQCFPRMRGNEQSFSFSLWVNPNSTTGGGTLVHLSTNSNGNGTCYDLLVFTNTGGLICQWMTTTSSVSSAQGPVIPANTWTHIAVVYSSANGVRLFINGQFSTASSYSASLSLYNSNVPLYITLGNLSPSGSSTPVNCLSGSIPISSGSFLGSIDEFRIYNRQLNNQEICVLANS</sequence>
<dbReference type="AlphaFoldDB" id="A0A814SRN6"/>
<proteinExistence type="predicted"/>
<evidence type="ECO:0000259" key="3">
    <source>
        <dbReference type="PROSITE" id="PS51828"/>
    </source>
</evidence>